<dbReference type="CDD" id="cd00397">
    <property type="entry name" value="DNA_BRE_C"/>
    <property type="match status" value="1"/>
</dbReference>
<dbReference type="GO" id="GO:0015074">
    <property type="term" value="P:DNA integration"/>
    <property type="evidence" value="ECO:0007669"/>
    <property type="project" value="UniProtKB-KW"/>
</dbReference>
<reference evidence="4 5" key="1">
    <citation type="submission" date="2013-12" db="EMBL/GenBank/DDBJ databases">
        <title>Complete genome sequence of Rhizobium etli bv. mimosae IE4771.</title>
        <authorList>
            <person name="Bustos P."/>
            <person name="Santamaria R.I."/>
            <person name="Lozano L."/>
            <person name="Ormeno-Orrillo E."/>
            <person name="Rogel M.A."/>
            <person name="Romero D."/>
            <person name="Cevallos M.A."/>
            <person name="Martinez-Romero E."/>
            <person name="Gonzalez V."/>
        </authorList>
    </citation>
    <scope>NUCLEOTIDE SEQUENCE [LARGE SCALE GENOMIC DNA]</scope>
    <source>
        <strain evidence="4 5">IE4771</strain>
    </source>
</reference>
<gene>
    <name evidence="4" type="ORF">IE4771_CH03048</name>
</gene>
<dbReference type="Proteomes" id="UP000027180">
    <property type="component" value="Chromosome"/>
</dbReference>
<dbReference type="InterPro" id="IPR011010">
    <property type="entry name" value="DNA_brk_join_enz"/>
</dbReference>
<dbReference type="InterPro" id="IPR050090">
    <property type="entry name" value="Tyrosine_recombinase_XerCD"/>
</dbReference>
<sequence length="451" mass="51551">MPVSLKIEKGTFTVPTLIWWDGIDEWVAGFARHLIVREKNKASSVEETVKVLRMFRRFQRAHHVPHDQVNDDFLLAWQNLKKGQKVSIGRCNYCISVVHDFYKWAESLGRLKYHVQTRPKHDYTGIPEDYIFPISGREVELRLPSGQKYIKWVSGLLDDGVHSSYGSRHTPTSDEVIRLFAEAKKEGRNSARNLLMLVVALESGARVSEIVQLKVSDFPTPQELGPYVGKNAKSYLEVEVIRKNQGSGRLRINQQLVLKIVAFIYGDTQRQNIIRKNAGKKLSNDEFVFLSETGEGITTDSVTRIAGQLFRAAGIEKANIHRLRARYITTVIELQLDRLADQGVTVNRSEAWEEQVLVMAVQLMGHSHPMSLRPYLNEILQRRMTKDGRIEQRSVEDRERSIAELTEQFASQVYNAAQLAEANQLILAQKPDEAIEVLSRFIDFLRQVETA</sequence>
<evidence type="ECO:0000256" key="2">
    <source>
        <dbReference type="ARBA" id="ARBA00023172"/>
    </source>
</evidence>
<dbReference type="SUPFAM" id="SSF56349">
    <property type="entry name" value="DNA breaking-rejoining enzymes"/>
    <property type="match status" value="1"/>
</dbReference>
<dbReference type="Pfam" id="PF00589">
    <property type="entry name" value="Phage_integrase"/>
    <property type="match status" value="1"/>
</dbReference>
<keyword evidence="1" id="KW-0229">DNA integration</keyword>
<dbReference type="InterPro" id="IPR013762">
    <property type="entry name" value="Integrase-like_cat_sf"/>
</dbReference>
<evidence type="ECO:0000256" key="1">
    <source>
        <dbReference type="ARBA" id="ARBA00022908"/>
    </source>
</evidence>
<feature type="domain" description="Tyr recombinase" evidence="3">
    <location>
        <begin position="166"/>
        <end position="397"/>
    </location>
</feature>
<keyword evidence="2" id="KW-0233">DNA recombination</keyword>
<name>A0A060I2W6_RHIET</name>
<dbReference type="AlphaFoldDB" id="A0A060I2W6"/>
<dbReference type="HOGENOM" id="CLU_573492_0_0_5"/>
<dbReference type="EMBL" id="CP006986">
    <property type="protein sequence ID" value="AIC28142.1"/>
    <property type="molecule type" value="Genomic_DNA"/>
</dbReference>
<dbReference type="PROSITE" id="PS51898">
    <property type="entry name" value="TYR_RECOMBINASE"/>
    <property type="match status" value="1"/>
</dbReference>
<evidence type="ECO:0000313" key="4">
    <source>
        <dbReference type="EMBL" id="AIC28142.1"/>
    </source>
</evidence>
<dbReference type="GO" id="GO:0006310">
    <property type="term" value="P:DNA recombination"/>
    <property type="evidence" value="ECO:0007669"/>
    <property type="project" value="UniProtKB-KW"/>
</dbReference>
<dbReference type="InterPro" id="IPR002104">
    <property type="entry name" value="Integrase_catalytic"/>
</dbReference>
<evidence type="ECO:0000259" key="3">
    <source>
        <dbReference type="PROSITE" id="PS51898"/>
    </source>
</evidence>
<organism evidence="4 5">
    <name type="scientific">Rhizobium etli bv. mimosae str. IE4771</name>
    <dbReference type="NCBI Taxonomy" id="1432050"/>
    <lineage>
        <taxon>Bacteria</taxon>
        <taxon>Pseudomonadati</taxon>
        <taxon>Pseudomonadota</taxon>
        <taxon>Alphaproteobacteria</taxon>
        <taxon>Hyphomicrobiales</taxon>
        <taxon>Rhizobiaceae</taxon>
        <taxon>Rhizobium/Agrobacterium group</taxon>
        <taxon>Rhizobium</taxon>
    </lineage>
</organism>
<protein>
    <submittedName>
        <fullName evidence="4">Phage integrase family protein</fullName>
    </submittedName>
</protein>
<dbReference type="GO" id="GO:0003677">
    <property type="term" value="F:DNA binding"/>
    <property type="evidence" value="ECO:0007669"/>
    <property type="project" value="InterPro"/>
</dbReference>
<dbReference type="KEGG" id="rei:IE4771_CH03048"/>
<dbReference type="Gene3D" id="1.10.443.10">
    <property type="entry name" value="Intergrase catalytic core"/>
    <property type="match status" value="1"/>
</dbReference>
<evidence type="ECO:0000313" key="5">
    <source>
        <dbReference type="Proteomes" id="UP000027180"/>
    </source>
</evidence>
<dbReference type="PANTHER" id="PTHR30349">
    <property type="entry name" value="PHAGE INTEGRASE-RELATED"/>
    <property type="match status" value="1"/>
</dbReference>
<proteinExistence type="predicted"/>
<accession>A0A060I2W6</accession>